<accession>A0A1B3SJF0</accession>
<sequence length="711" mass="80471">METNNKELDVKLSKKARKLQKDFVLAENLEQVRSHKVNTSVIYGINLKMAFRNPGVLVGFFIHLILTMSLIVVEVNNGILTQDINKLGLYKTLIYAMGTISTVFAVLLHLLFLFKKQKKSGIHAIELRAGLVSWKSYAIRCSVSFTISMVATIILFIFGAIYQQMTNPPAALYASFVYSQIFFLGFLSIIILLIMLPILIFSSTMVGTLFATVVMFVFTLTPVFSSLKFKFTGSMKAPDDYSLKLSLLNEFYNNLKDTNNGKEIFGDEANSNGESTTLKQLESNIQKMSQNSSDTMENLRLDFSNNRLFGNYGSQQLPLTESDFASGKTKWNFYNSETRQFSTNFNNIISSTMLYNSLNIGQSNYDWSYIVGKPKSIFENTTIQKVLDAIYNAVDTHKNQFSADNSSKLSPLFYTQYTQYNYQSEPTSNVMIENFTNKLIDLLPEYSSLISNIRDIYSKYYPIFIASEAKILGNQSPYLLDNRTASKFKSKNHFYTSQLKTTGYMEGGYSSSIGLTIDYKDLVSGGAFETDNPDWGKTGLADLTEEQQAIYDKNIEVADMYYKHPELTILNWFIINCWYEVFTLNLSSPDDLYNYYNQAKAGSGLTTDISRHFGVMSSGIFTNPSINDSYNSSMTSGIYQGQTVSVSNILDYEKYLPTYNKSYTPLRPILEAGSIKYKQAFIIPLAFAIYLLIAAPLSYLGYLAYNKKIKV</sequence>
<dbReference type="OrthoDB" id="387892at2"/>
<organism evidence="2 3">
    <name type="scientific">Spiroplasma helicoides</name>
    <dbReference type="NCBI Taxonomy" id="216938"/>
    <lineage>
        <taxon>Bacteria</taxon>
        <taxon>Bacillati</taxon>
        <taxon>Mycoplasmatota</taxon>
        <taxon>Mollicutes</taxon>
        <taxon>Entomoplasmatales</taxon>
        <taxon>Spiroplasmataceae</taxon>
        <taxon>Spiroplasma</taxon>
    </lineage>
</organism>
<dbReference type="STRING" id="216938.SHELI_v1c01090"/>
<feature type="transmembrane region" description="Helical" evidence="1">
    <location>
        <begin position="137"/>
        <end position="161"/>
    </location>
</feature>
<protein>
    <submittedName>
        <fullName evidence="2">Uncharacterized protein</fullName>
    </submittedName>
</protein>
<reference evidence="2 3" key="1">
    <citation type="submission" date="2016-08" db="EMBL/GenBank/DDBJ databases">
        <title>Complete genome sequence of Spiroplasma helicoides TABS-2 (DSM 22551).</title>
        <authorList>
            <person name="Shen W.-Y."/>
            <person name="Lo W.-S."/>
            <person name="Lai Y.-C."/>
            <person name="Kuo C.-H."/>
        </authorList>
    </citation>
    <scope>NUCLEOTIDE SEQUENCE [LARGE SCALE GENOMIC DNA]</scope>
    <source>
        <strain evidence="2 3">TABS-2</strain>
    </source>
</reference>
<evidence type="ECO:0000313" key="2">
    <source>
        <dbReference type="EMBL" id="AOG60064.1"/>
    </source>
</evidence>
<dbReference type="KEGG" id="shj:SHELI_v1c01090"/>
<keyword evidence="1" id="KW-0472">Membrane</keyword>
<keyword evidence="1" id="KW-0812">Transmembrane</keyword>
<feature type="transmembrane region" description="Helical" evidence="1">
    <location>
        <begin position="681"/>
        <end position="705"/>
    </location>
</feature>
<keyword evidence="3" id="KW-1185">Reference proteome</keyword>
<gene>
    <name evidence="2" type="ORF">SHELI_v1c01090</name>
</gene>
<dbReference type="Proteomes" id="UP000094378">
    <property type="component" value="Chromosome"/>
</dbReference>
<dbReference type="EMBL" id="CP017015">
    <property type="protein sequence ID" value="AOG60064.1"/>
    <property type="molecule type" value="Genomic_DNA"/>
</dbReference>
<proteinExistence type="predicted"/>
<feature type="transmembrane region" description="Helical" evidence="1">
    <location>
        <begin position="208"/>
        <end position="227"/>
    </location>
</feature>
<evidence type="ECO:0000313" key="3">
    <source>
        <dbReference type="Proteomes" id="UP000094378"/>
    </source>
</evidence>
<feature type="transmembrane region" description="Helical" evidence="1">
    <location>
        <begin position="55"/>
        <end position="73"/>
    </location>
</feature>
<name>A0A1B3SJF0_9MOLU</name>
<dbReference type="AlphaFoldDB" id="A0A1B3SJF0"/>
<feature type="transmembrane region" description="Helical" evidence="1">
    <location>
        <begin position="181"/>
        <end position="201"/>
    </location>
</feature>
<evidence type="ECO:0000256" key="1">
    <source>
        <dbReference type="SAM" id="Phobius"/>
    </source>
</evidence>
<keyword evidence="1" id="KW-1133">Transmembrane helix</keyword>
<feature type="transmembrane region" description="Helical" evidence="1">
    <location>
        <begin position="93"/>
        <end position="114"/>
    </location>
</feature>
<dbReference type="RefSeq" id="WP_069115844.1">
    <property type="nucleotide sequence ID" value="NZ_CP017015.1"/>
</dbReference>